<dbReference type="AlphaFoldDB" id="D2VV45"/>
<organism evidence="3">
    <name type="scientific">Naegleria gruberi</name>
    <name type="common">Amoeba</name>
    <dbReference type="NCBI Taxonomy" id="5762"/>
    <lineage>
        <taxon>Eukaryota</taxon>
        <taxon>Discoba</taxon>
        <taxon>Heterolobosea</taxon>
        <taxon>Tetramitia</taxon>
        <taxon>Eutetramitia</taxon>
        <taxon>Vahlkampfiidae</taxon>
        <taxon>Naegleria</taxon>
    </lineage>
</organism>
<evidence type="ECO:0000313" key="2">
    <source>
        <dbReference type="EMBL" id="EFC39242.1"/>
    </source>
</evidence>
<feature type="non-terminal residue" evidence="2">
    <location>
        <position position="405"/>
    </location>
</feature>
<keyword evidence="1" id="KW-1133">Transmembrane helix</keyword>
<dbReference type="GeneID" id="8853508"/>
<feature type="transmembrane region" description="Helical" evidence="1">
    <location>
        <begin position="12"/>
        <end position="33"/>
    </location>
</feature>
<protein>
    <submittedName>
        <fullName evidence="2">Predicted protein</fullName>
    </submittedName>
</protein>
<dbReference type="InParanoid" id="D2VV45"/>
<evidence type="ECO:0000313" key="3">
    <source>
        <dbReference type="Proteomes" id="UP000006671"/>
    </source>
</evidence>
<keyword evidence="1" id="KW-0472">Membrane</keyword>
<keyword evidence="3" id="KW-1185">Reference proteome</keyword>
<sequence length="405" mass="46735">MEILYFIENLFLLFIVYALITYISSLVALIHGVRYRLINDKLQSIDDLDNEQLELSINNDKMSNSNQEELQQNEQDLNNLNIIDQSNLEIIQVNEEYNPNYNNNLNNNTNQEFELQNNNLNNIVTNSAISMTPTTVSTPVLGETIHLNNNNNNNNTNMESENPLTKQLVLTSFFYGSCICLNEFEFSTTFTRYVNSKEGKNICNSDNICSLTLLLNEKPQNEFIIKFFTQSRPILSFIVINNTNMVNETINCNFQDLNEIETELVSRYVHTCILTNLNENTIYNFKVGMITINGSEPIYSNLKQFKTFSNNINNNNLNFIQSSEFGYNDNAFNLLKLAITKYNPKFIAISGNLVFDNGFLTCYTRWVKFLERYSSIAIDSNSNLIPLLTTIGNYEALFWKFKANY</sequence>
<gene>
    <name evidence="2" type="ORF">NAEGRDRAFT_72887</name>
</gene>
<accession>D2VV45</accession>
<keyword evidence="1" id="KW-0812">Transmembrane</keyword>
<reference evidence="2 3" key="1">
    <citation type="journal article" date="2010" name="Cell">
        <title>The genome of Naegleria gruberi illuminates early eukaryotic versatility.</title>
        <authorList>
            <person name="Fritz-Laylin L.K."/>
            <person name="Prochnik S.E."/>
            <person name="Ginger M.L."/>
            <person name="Dacks J.B."/>
            <person name="Carpenter M.L."/>
            <person name="Field M.C."/>
            <person name="Kuo A."/>
            <person name="Paredez A."/>
            <person name="Chapman J."/>
            <person name="Pham J."/>
            <person name="Shu S."/>
            <person name="Neupane R."/>
            <person name="Cipriano M."/>
            <person name="Mancuso J."/>
            <person name="Tu H."/>
            <person name="Salamov A."/>
            <person name="Lindquist E."/>
            <person name="Shapiro H."/>
            <person name="Lucas S."/>
            <person name="Grigoriev I.V."/>
            <person name="Cande W.Z."/>
            <person name="Fulton C."/>
            <person name="Rokhsar D.S."/>
            <person name="Dawson S.C."/>
        </authorList>
    </citation>
    <scope>NUCLEOTIDE SEQUENCE [LARGE SCALE GENOMIC DNA]</scope>
    <source>
        <strain evidence="2 3">NEG-M</strain>
    </source>
</reference>
<dbReference type="Proteomes" id="UP000006671">
    <property type="component" value="Unassembled WGS sequence"/>
</dbReference>
<proteinExistence type="predicted"/>
<dbReference type="EMBL" id="GG738901">
    <property type="protein sequence ID" value="EFC39242.1"/>
    <property type="molecule type" value="Genomic_DNA"/>
</dbReference>
<evidence type="ECO:0000256" key="1">
    <source>
        <dbReference type="SAM" id="Phobius"/>
    </source>
</evidence>
<dbReference type="KEGG" id="ngr:NAEGRDRAFT_72887"/>
<dbReference type="RefSeq" id="XP_002671986.1">
    <property type="nucleotide sequence ID" value="XM_002671940.1"/>
</dbReference>
<dbReference type="VEuPathDB" id="AmoebaDB:NAEGRDRAFT_72887"/>
<name>D2VV45_NAEGR</name>
<dbReference type="OrthoDB" id="45007at2759"/>